<evidence type="ECO:0008006" key="3">
    <source>
        <dbReference type="Google" id="ProtNLM"/>
    </source>
</evidence>
<protein>
    <recommendedName>
        <fullName evidence="3">Transposase</fullName>
    </recommendedName>
</protein>
<dbReference type="Proteomes" id="UP001054925">
    <property type="component" value="Unassembled WGS sequence"/>
</dbReference>
<sequence length="70" mass="8000">MFRLPTEKAVFKKRRSAGYTPALPERAFKKSYAAEMPYNRGKSMARVGFDLVIRAVPRLYAMRIAVISDC</sequence>
<reference evidence="1" key="1">
    <citation type="submission" date="2021-12" db="EMBL/GenBank/DDBJ databases">
        <title>Draft genome sequence of Corynebacterium ammoniagenes strain T-723.</title>
        <authorList>
            <person name="Matsuzawa M."/>
            <person name="Hiratani M."/>
            <person name="Abe I."/>
            <person name="Tsuji Y."/>
            <person name="Nakamura J."/>
        </authorList>
    </citation>
    <scope>NUCLEOTIDE SEQUENCE</scope>
    <source>
        <strain evidence="1">T-723</strain>
    </source>
</reference>
<evidence type="ECO:0000313" key="1">
    <source>
        <dbReference type="EMBL" id="GJN42027.1"/>
    </source>
</evidence>
<dbReference type="EMBL" id="BQKK01000001">
    <property type="protein sequence ID" value="GJN42027.1"/>
    <property type="molecule type" value="Genomic_DNA"/>
</dbReference>
<gene>
    <name evidence="1" type="ORF">CAT723_05060</name>
</gene>
<proteinExistence type="predicted"/>
<evidence type="ECO:0000313" key="2">
    <source>
        <dbReference type="Proteomes" id="UP001054925"/>
    </source>
</evidence>
<comment type="caution">
    <text evidence="1">The sequence shown here is derived from an EMBL/GenBank/DDBJ whole genome shotgun (WGS) entry which is preliminary data.</text>
</comment>
<organism evidence="1 2">
    <name type="scientific">Corynebacterium ammoniagenes</name>
    <name type="common">Brevibacterium ammoniagenes</name>
    <dbReference type="NCBI Taxonomy" id="1697"/>
    <lineage>
        <taxon>Bacteria</taxon>
        <taxon>Bacillati</taxon>
        <taxon>Actinomycetota</taxon>
        <taxon>Actinomycetes</taxon>
        <taxon>Mycobacteriales</taxon>
        <taxon>Corynebacteriaceae</taxon>
        <taxon>Corynebacterium</taxon>
    </lineage>
</organism>
<accession>A0AAV5G6R9</accession>
<name>A0AAV5G6R9_CORAM</name>
<dbReference type="AlphaFoldDB" id="A0AAV5G6R9"/>